<feature type="non-terminal residue" evidence="3">
    <location>
        <position position="496"/>
    </location>
</feature>
<feature type="compositionally biased region" description="Pro residues" evidence="1">
    <location>
        <begin position="414"/>
        <end position="433"/>
    </location>
</feature>
<evidence type="ECO:0000256" key="1">
    <source>
        <dbReference type="SAM" id="MobiDB-lite"/>
    </source>
</evidence>
<name>A0AAV2R6P2_MEGNR</name>
<dbReference type="EMBL" id="CAXKWB010014991">
    <property type="protein sequence ID" value="CAL4112364.1"/>
    <property type="molecule type" value="Genomic_DNA"/>
</dbReference>
<dbReference type="GO" id="GO:1903599">
    <property type="term" value="P:positive regulation of autophagy of mitochondrion"/>
    <property type="evidence" value="ECO:0007669"/>
    <property type="project" value="TreeGrafter"/>
</dbReference>
<feature type="domain" description="F-box" evidence="2">
    <location>
        <begin position="292"/>
        <end position="338"/>
    </location>
</feature>
<sequence>MKVRIKYSSTQKFILNLEHDTLGHLKHDIRNFVQNTYDQNIREPLTLSLNGKDPLVGPDDENLSNFGIVRGDLITVLTSPQQNASIPTKPQQAVHSAKPTPSTSCNEALLRKDEKKKETDVDQKLDENMDLEVCEDENSLLLYTKDGKPPNSVKQLFSTYVPTSKSQAVNLLVHLTMIECGFVSDSGDNQVPNGWKEMVSTFSYNHKSLSEFKCTLVLVTMGDVKQILASFPQQQNEISVKLNTGDYSKVEAGQPVKPESMVRIANLARTLRDRVLHPLQVAAHETLGIPAPWQLTGLPQELLLVITAYLDTRSVLNLSQTCQRLNTACSDRKLWQLLYKRDFSNLYNNSENINWKAKYQETYKLRKAWEDTHQQHEVFGPPPTGIPPAQIFPPDPLNPFPSPFPFSPGGLPRPRGPNPYPFQPQPHPQPNPSWDPDSPYFGGEIPPMPGYFPGVPDPFNPLGPLNPLRPRRPNNPMFPHNPRFGGPNRGPLFTLF</sequence>
<dbReference type="CDD" id="cd22087">
    <property type="entry name" value="F-box_FBXO7"/>
    <property type="match status" value="1"/>
</dbReference>
<protein>
    <recommendedName>
        <fullName evidence="2">F-box domain-containing protein</fullName>
    </recommendedName>
</protein>
<dbReference type="InterPro" id="IPR001810">
    <property type="entry name" value="F-box_dom"/>
</dbReference>
<dbReference type="Proteomes" id="UP001497623">
    <property type="component" value="Unassembled WGS sequence"/>
</dbReference>
<dbReference type="InterPro" id="IPR036047">
    <property type="entry name" value="F-box-like_dom_sf"/>
</dbReference>
<feature type="compositionally biased region" description="Pro residues" evidence="1">
    <location>
        <begin position="397"/>
        <end position="406"/>
    </location>
</feature>
<feature type="region of interest" description="Disordered" evidence="1">
    <location>
        <begin position="397"/>
        <end position="490"/>
    </location>
</feature>
<reference evidence="3 4" key="1">
    <citation type="submission" date="2024-05" db="EMBL/GenBank/DDBJ databases">
        <authorList>
            <person name="Wallberg A."/>
        </authorList>
    </citation>
    <scope>NUCLEOTIDE SEQUENCE [LARGE SCALE GENOMIC DNA]</scope>
</reference>
<keyword evidence="4" id="KW-1185">Reference proteome</keyword>
<dbReference type="InterPro" id="IPR047118">
    <property type="entry name" value="Fbxo7"/>
</dbReference>
<dbReference type="SMART" id="SM00256">
    <property type="entry name" value="FBOX"/>
    <property type="match status" value="1"/>
</dbReference>
<accession>A0AAV2R6P2</accession>
<organism evidence="3 4">
    <name type="scientific">Meganyctiphanes norvegica</name>
    <name type="common">Northern krill</name>
    <name type="synonym">Thysanopoda norvegica</name>
    <dbReference type="NCBI Taxonomy" id="48144"/>
    <lineage>
        <taxon>Eukaryota</taxon>
        <taxon>Metazoa</taxon>
        <taxon>Ecdysozoa</taxon>
        <taxon>Arthropoda</taxon>
        <taxon>Crustacea</taxon>
        <taxon>Multicrustacea</taxon>
        <taxon>Malacostraca</taxon>
        <taxon>Eumalacostraca</taxon>
        <taxon>Eucarida</taxon>
        <taxon>Euphausiacea</taxon>
        <taxon>Euphausiidae</taxon>
        <taxon>Meganyctiphanes</taxon>
    </lineage>
</organism>
<dbReference type="SUPFAM" id="SSF81383">
    <property type="entry name" value="F-box domain"/>
    <property type="match status" value="1"/>
</dbReference>
<feature type="compositionally biased region" description="Pro residues" evidence="1">
    <location>
        <begin position="446"/>
        <end position="461"/>
    </location>
</feature>
<feature type="region of interest" description="Disordered" evidence="1">
    <location>
        <begin position="82"/>
        <end position="104"/>
    </location>
</feature>
<dbReference type="GO" id="GO:0019901">
    <property type="term" value="F:protein kinase binding"/>
    <property type="evidence" value="ECO:0007669"/>
    <property type="project" value="InterPro"/>
</dbReference>
<dbReference type="Pfam" id="PF12937">
    <property type="entry name" value="F-box-like"/>
    <property type="match status" value="1"/>
</dbReference>
<proteinExistence type="predicted"/>
<feature type="compositionally biased region" description="Low complexity" evidence="1">
    <location>
        <begin position="462"/>
        <end position="484"/>
    </location>
</feature>
<evidence type="ECO:0000313" key="3">
    <source>
        <dbReference type="EMBL" id="CAL4112364.1"/>
    </source>
</evidence>
<dbReference type="Gene3D" id="1.20.1280.50">
    <property type="match status" value="1"/>
</dbReference>
<comment type="caution">
    <text evidence="3">The sequence shown here is derived from an EMBL/GenBank/DDBJ whole genome shotgun (WGS) entry which is preliminary data.</text>
</comment>
<dbReference type="AlphaFoldDB" id="A0AAV2R6P2"/>
<dbReference type="Gene3D" id="3.40.1000.30">
    <property type="match status" value="1"/>
</dbReference>
<gene>
    <name evidence="3" type="ORF">MNOR_LOCUS19873</name>
</gene>
<dbReference type="PROSITE" id="PS50181">
    <property type="entry name" value="FBOX"/>
    <property type="match status" value="1"/>
</dbReference>
<evidence type="ECO:0000259" key="2">
    <source>
        <dbReference type="PROSITE" id="PS50181"/>
    </source>
</evidence>
<dbReference type="PANTHER" id="PTHR15537">
    <property type="entry name" value="F-BOX ONLY PROTEIN 7"/>
    <property type="match status" value="1"/>
</dbReference>
<dbReference type="PANTHER" id="PTHR15537:SF2">
    <property type="entry name" value="F-BOX ONLY PROTEIN 7"/>
    <property type="match status" value="1"/>
</dbReference>
<evidence type="ECO:0000313" key="4">
    <source>
        <dbReference type="Proteomes" id="UP001497623"/>
    </source>
</evidence>